<dbReference type="AlphaFoldDB" id="A0A916RXP6"/>
<keyword evidence="3" id="KW-1185">Reference proteome</keyword>
<sequence length="284" mass="33109">MKYKRCSEVDRSSIHEAFLYGYSDYAIPMNITMGQFFERFFGQEGNTFQDSFIAFDIDEPVGLVLGGVRTYGGYKNLRCGTLCVKPEYRGEGVSQELFRLFVDNGISQKCERLSLEVLSENKRAIRFYEKQGYKKNHKLIYFSQALDANRLKLDRLNRKLEIEEVDLFVAAEVRKNILPTHINWQNEVEYFMKDHTAHRFAAYVGESIVGTLVITYSGKIYFLFVNEEVRRKAIASSLLSHSIKQLNLQKLKISMPDNIDIAEFLRKIGFKKDTIEQYEMYKLV</sequence>
<dbReference type="GO" id="GO:0008999">
    <property type="term" value="F:protein-N-terminal-alanine acetyltransferase activity"/>
    <property type="evidence" value="ECO:0007669"/>
    <property type="project" value="TreeGrafter"/>
</dbReference>
<feature type="domain" description="N-acetyltransferase" evidence="1">
    <location>
        <begin position="160"/>
        <end position="284"/>
    </location>
</feature>
<dbReference type="PANTHER" id="PTHR43617:SF20">
    <property type="entry name" value="N-ALPHA-ACETYLTRANSFERASE RIMI"/>
    <property type="match status" value="1"/>
</dbReference>
<proteinExistence type="predicted"/>
<organism evidence="2 3">
    <name type="scientific">Ornithinibacillus halotolerans</name>
    <dbReference type="NCBI Taxonomy" id="1274357"/>
    <lineage>
        <taxon>Bacteria</taxon>
        <taxon>Bacillati</taxon>
        <taxon>Bacillota</taxon>
        <taxon>Bacilli</taxon>
        <taxon>Bacillales</taxon>
        <taxon>Bacillaceae</taxon>
        <taxon>Ornithinibacillus</taxon>
    </lineage>
</organism>
<comment type="caution">
    <text evidence="2">The sequence shown here is derived from an EMBL/GenBank/DDBJ whole genome shotgun (WGS) entry which is preliminary data.</text>
</comment>
<evidence type="ECO:0000313" key="2">
    <source>
        <dbReference type="EMBL" id="GGA75363.1"/>
    </source>
</evidence>
<gene>
    <name evidence="2" type="ORF">GCM10008025_18810</name>
</gene>
<evidence type="ECO:0000313" key="3">
    <source>
        <dbReference type="Proteomes" id="UP000613512"/>
    </source>
</evidence>
<dbReference type="PROSITE" id="PS51186">
    <property type="entry name" value="GNAT"/>
    <property type="match status" value="2"/>
</dbReference>
<dbReference type="CDD" id="cd04301">
    <property type="entry name" value="NAT_SF"/>
    <property type="match status" value="2"/>
</dbReference>
<dbReference type="InterPro" id="IPR050276">
    <property type="entry name" value="MshD_Acetyltransferase"/>
</dbReference>
<evidence type="ECO:0000259" key="1">
    <source>
        <dbReference type="PROSITE" id="PS51186"/>
    </source>
</evidence>
<dbReference type="Proteomes" id="UP000613512">
    <property type="component" value="Unassembled WGS sequence"/>
</dbReference>
<accession>A0A916RXP6</accession>
<dbReference type="Gene3D" id="3.40.630.30">
    <property type="match status" value="2"/>
</dbReference>
<dbReference type="EMBL" id="BMEY01000008">
    <property type="protein sequence ID" value="GGA75363.1"/>
    <property type="molecule type" value="Genomic_DNA"/>
</dbReference>
<feature type="domain" description="N-acetyltransferase" evidence="1">
    <location>
        <begin position="1"/>
        <end position="156"/>
    </location>
</feature>
<dbReference type="Pfam" id="PF13673">
    <property type="entry name" value="Acetyltransf_10"/>
    <property type="match status" value="1"/>
</dbReference>
<dbReference type="InterPro" id="IPR000182">
    <property type="entry name" value="GNAT_dom"/>
</dbReference>
<dbReference type="Pfam" id="PF00583">
    <property type="entry name" value="Acetyltransf_1"/>
    <property type="match status" value="1"/>
</dbReference>
<reference evidence="2" key="1">
    <citation type="journal article" date="2014" name="Int. J. Syst. Evol. Microbiol.">
        <title>Complete genome sequence of Corynebacterium casei LMG S-19264T (=DSM 44701T), isolated from a smear-ripened cheese.</title>
        <authorList>
            <consortium name="US DOE Joint Genome Institute (JGI-PGF)"/>
            <person name="Walter F."/>
            <person name="Albersmeier A."/>
            <person name="Kalinowski J."/>
            <person name="Ruckert C."/>
        </authorList>
    </citation>
    <scope>NUCLEOTIDE SEQUENCE</scope>
    <source>
        <strain evidence="2">CGMCC 1.12408</strain>
    </source>
</reference>
<dbReference type="PANTHER" id="PTHR43617">
    <property type="entry name" value="L-AMINO ACID N-ACETYLTRANSFERASE"/>
    <property type="match status" value="1"/>
</dbReference>
<dbReference type="InterPro" id="IPR016181">
    <property type="entry name" value="Acyl_CoA_acyltransferase"/>
</dbReference>
<protein>
    <submittedName>
        <fullName evidence="2">Acetyltransferase</fullName>
    </submittedName>
</protein>
<reference evidence="2" key="2">
    <citation type="submission" date="2020-09" db="EMBL/GenBank/DDBJ databases">
        <authorList>
            <person name="Sun Q."/>
            <person name="Zhou Y."/>
        </authorList>
    </citation>
    <scope>NUCLEOTIDE SEQUENCE</scope>
    <source>
        <strain evidence="2">CGMCC 1.12408</strain>
    </source>
</reference>
<name>A0A916RXP6_9BACI</name>
<dbReference type="RefSeq" id="WP_188384412.1">
    <property type="nucleotide sequence ID" value="NZ_BMEY01000008.1"/>
</dbReference>
<dbReference type="SUPFAM" id="SSF55729">
    <property type="entry name" value="Acyl-CoA N-acyltransferases (Nat)"/>
    <property type="match status" value="2"/>
</dbReference>